<dbReference type="OrthoDB" id="8894129at2"/>
<feature type="transmembrane region" description="Helical" evidence="4">
    <location>
        <begin position="273"/>
        <end position="294"/>
    </location>
</feature>
<dbReference type="GO" id="GO:0022857">
    <property type="term" value="F:transmembrane transporter activity"/>
    <property type="evidence" value="ECO:0007669"/>
    <property type="project" value="InterPro"/>
</dbReference>
<feature type="transmembrane region" description="Helical" evidence="4">
    <location>
        <begin position="78"/>
        <end position="95"/>
    </location>
</feature>
<feature type="transmembrane region" description="Helical" evidence="4">
    <location>
        <begin position="170"/>
        <end position="191"/>
    </location>
</feature>
<dbReference type="AlphaFoldDB" id="A0A512N387"/>
<feature type="transmembrane region" description="Helical" evidence="4">
    <location>
        <begin position="142"/>
        <end position="164"/>
    </location>
</feature>
<comment type="caution">
    <text evidence="6">The sequence shown here is derived from an EMBL/GenBank/DDBJ whole genome shotgun (WGS) entry which is preliminary data.</text>
</comment>
<accession>A0A512N387</accession>
<organism evidence="6 7">
    <name type="scientific">Reyranella soli</name>
    <dbReference type="NCBI Taxonomy" id="1230389"/>
    <lineage>
        <taxon>Bacteria</taxon>
        <taxon>Pseudomonadati</taxon>
        <taxon>Pseudomonadota</taxon>
        <taxon>Alphaproteobacteria</taxon>
        <taxon>Hyphomicrobiales</taxon>
        <taxon>Reyranellaceae</taxon>
        <taxon>Reyranella</taxon>
    </lineage>
</organism>
<feature type="transmembrane region" description="Helical" evidence="4">
    <location>
        <begin position="101"/>
        <end position="121"/>
    </location>
</feature>
<dbReference type="EMBL" id="BKAJ01000011">
    <property type="protein sequence ID" value="GEP53447.1"/>
    <property type="molecule type" value="Genomic_DNA"/>
</dbReference>
<dbReference type="PANTHER" id="PTHR43129">
    <property type="entry name" value="FOSMIDOMYCIN RESISTANCE PROTEIN"/>
    <property type="match status" value="1"/>
</dbReference>
<dbReference type="Pfam" id="PF07690">
    <property type="entry name" value="MFS_1"/>
    <property type="match status" value="2"/>
</dbReference>
<keyword evidence="2 4" id="KW-1133">Transmembrane helix</keyword>
<dbReference type="Proteomes" id="UP000321058">
    <property type="component" value="Unassembled WGS sequence"/>
</dbReference>
<feature type="transmembrane region" description="Helical" evidence="4">
    <location>
        <begin position="335"/>
        <end position="357"/>
    </location>
</feature>
<feature type="transmembrane region" description="Helical" evidence="4">
    <location>
        <begin position="300"/>
        <end position="323"/>
    </location>
</feature>
<dbReference type="GO" id="GO:0005886">
    <property type="term" value="C:plasma membrane"/>
    <property type="evidence" value="ECO:0007669"/>
    <property type="project" value="TreeGrafter"/>
</dbReference>
<dbReference type="InterPro" id="IPR020846">
    <property type="entry name" value="MFS_dom"/>
</dbReference>
<feature type="domain" description="Major facilitator superfamily (MFS) profile" evidence="5">
    <location>
        <begin position="1"/>
        <end position="389"/>
    </location>
</feature>
<gene>
    <name evidence="6" type="ORF">RSO01_06130</name>
</gene>
<dbReference type="InterPro" id="IPR011701">
    <property type="entry name" value="MFS"/>
</dbReference>
<evidence type="ECO:0000256" key="3">
    <source>
        <dbReference type="ARBA" id="ARBA00023136"/>
    </source>
</evidence>
<keyword evidence="3 4" id="KW-0472">Membrane</keyword>
<keyword evidence="7" id="KW-1185">Reference proteome</keyword>
<protein>
    <submittedName>
        <fullName evidence="6">MFS transporter</fullName>
    </submittedName>
</protein>
<evidence type="ECO:0000313" key="6">
    <source>
        <dbReference type="EMBL" id="GEP53447.1"/>
    </source>
</evidence>
<feature type="transmembrane region" description="Helical" evidence="4">
    <location>
        <begin position="245"/>
        <end position="266"/>
    </location>
</feature>
<dbReference type="Gene3D" id="1.20.1250.20">
    <property type="entry name" value="MFS general substrate transporter like domains"/>
    <property type="match status" value="2"/>
</dbReference>
<sequence>MTVTVAPSVTPRRTLTVCGGAHALHDGFTDLLNVLYPLLQAQFGLSYAAVGALKTVYSGGMAIGQIPSGRLAVRFGGVRVLAIGTVMVAVGYGLAGLTGSLYGVIAGLLLAGLGGSTQHPIGSSLVSAAFSGLRSRTALGTYNFTGDVGKVLLPAFFALIVASIGWQQGLIVIAAIAVVGAGVILGSLKPVPLHNKGDEAKAADAGQDRPWAYWLLFAIHIADDLVRTGFLIFLPFLLRNKGADIPTIGLGLSLLFAGGAAGKLVMGWVGEKLGVVPSVILTEVATTVLILLLLPLPLPFALVLLPAVGLMLNGTSSVLYGTVPEFVSPEKRTHAFAIFYTGGSVAGATGPLISGFVGDAVGLPIALSIVACIALTTVPMVWALRPAFRQPSS</sequence>
<reference evidence="6 7" key="1">
    <citation type="submission" date="2019-07" db="EMBL/GenBank/DDBJ databases">
        <title>Whole genome shotgun sequence of Reyranella soli NBRC 108950.</title>
        <authorList>
            <person name="Hosoyama A."/>
            <person name="Uohara A."/>
            <person name="Ohji S."/>
            <person name="Ichikawa N."/>
        </authorList>
    </citation>
    <scope>NUCLEOTIDE SEQUENCE [LARGE SCALE GENOMIC DNA]</scope>
    <source>
        <strain evidence="6 7">NBRC 108950</strain>
    </source>
</reference>
<dbReference type="InterPro" id="IPR036259">
    <property type="entry name" value="MFS_trans_sf"/>
</dbReference>
<evidence type="ECO:0000259" key="5">
    <source>
        <dbReference type="PROSITE" id="PS50850"/>
    </source>
</evidence>
<evidence type="ECO:0000313" key="7">
    <source>
        <dbReference type="Proteomes" id="UP000321058"/>
    </source>
</evidence>
<evidence type="ECO:0000256" key="4">
    <source>
        <dbReference type="SAM" id="Phobius"/>
    </source>
</evidence>
<feature type="transmembrane region" description="Helical" evidence="4">
    <location>
        <begin position="34"/>
        <end position="57"/>
    </location>
</feature>
<dbReference type="PROSITE" id="PS50850">
    <property type="entry name" value="MFS"/>
    <property type="match status" value="1"/>
</dbReference>
<dbReference type="RefSeq" id="WP_147146104.1">
    <property type="nucleotide sequence ID" value="NZ_BKAJ01000011.1"/>
</dbReference>
<feature type="transmembrane region" description="Helical" evidence="4">
    <location>
        <begin position="211"/>
        <end position="233"/>
    </location>
</feature>
<dbReference type="PANTHER" id="PTHR43129:SF1">
    <property type="entry name" value="FOSMIDOMYCIN RESISTANCE PROTEIN"/>
    <property type="match status" value="1"/>
</dbReference>
<evidence type="ECO:0000256" key="2">
    <source>
        <dbReference type="ARBA" id="ARBA00022989"/>
    </source>
</evidence>
<dbReference type="SUPFAM" id="SSF103473">
    <property type="entry name" value="MFS general substrate transporter"/>
    <property type="match status" value="1"/>
</dbReference>
<keyword evidence="1 4" id="KW-0812">Transmembrane</keyword>
<proteinExistence type="predicted"/>
<name>A0A512N387_9HYPH</name>
<feature type="transmembrane region" description="Helical" evidence="4">
    <location>
        <begin position="363"/>
        <end position="384"/>
    </location>
</feature>
<evidence type="ECO:0000256" key="1">
    <source>
        <dbReference type="ARBA" id="ARBA00022692"/>
    </source>
</evidence>